<evidence type="ECO:0000313" key="1">
    <source>
        <dbReference type="EMBL" id="JAH64796.1"/>
    </source>
</evidence>
<organism evidence="1">
    <name type="scientific">Anguilla anguilla</name>
    <name type="common">European freshwater eel</name>
    <name type="synonym">Muraena anguilla</name>
    <dbReference type="NCBI Taxonomy" id="7936"/>
    <lineage>
        <taxon>Eukaryota</taxon>
        <taxon>Metazoa</taxon>
        <taxon>Chordata</taxon>
        <taxon>Craniata</taxon>
        <taxon>Vertebrata</taxon>
        <taxon>Euteleostomi</taxon>
        <taxon>Actinopterygii</taxon>
        <taxon>Neopterygii</taxon>
        <taxon>Teleostei</taxon>
        <taxon>Anguilliformes</taxon>
        <taxon>Anguillidae</taxon>
        <taxon>Anguilla</taxon>
    </lineage>
</organism>
<reference evidence="1" key="2">
    <citation type="journal article" date="2015" name="Fish Shellfish Immunol.">
        <title>Early steps in the European eel (Anguilla anguilla)-Vibrio vulnificus interaction in the gills: Role of the RtxA13 toxin.</title>
        <authorList>
            <person name="Callol A."/>
            <person name="Pajuelo D."/>
            <person name="Ebbesson L."/>
            <person name="Teles M."/>
            <person name="MacKenzie S."/>
            <person name="Amaro C."/>
        </authorList>
    </citation>
    <scope>NUCLEOTIDE SEQUENCE</scope>
</reference>
<name>A0A0E9UGF2_ANGAN</name>
<accession>A0A0E9UGF2</accession>
<reference evidence="1" key="1">
    <citation type="submission" date="2014-11" db="EMBL/GenBank/DDBJ databases">
        <authorList>
            <person name="Amaro Gonzalez C."/>
        </authorList>
    </citation>
    <scope>NUCLEOTIDE SEQUENCE</scope>
</reference>
<sequence length="35" mass="3855">MNQVKMIVPFDCNKSEVVVVVRVRFADLGSSLGDT</sequence>
<protein>
    <submittedName>
        <fullName evidence="1">Uncharacterized protein</fullName>
    </submittedName>
</protein>
<dbReference type="AlphaFoldDB" id="A0A0E9UGF2"/>
<proteinExistence type="predicted"/>
<dbReference type="EMBL" id="GBXM01043781">
    <property type="protein sequence ID" value="JAH64796.1"/>
    <property type="molecule type" value="Transcribed_RNA"/>
</dbReference>